<dbReference type="AlphaFoldDB" id="A0ABD3VK88"/>
<gene>
    <name evidence="2" type="ORF">ACJMK2_007671</name>
</gene>
<evidence type="ECO:0000313" key="3">
    <source>
        <dbReference type="Proteomes" id="UP001634394"/>
    </source>
</evidence>
<reference evidence="2 3" key="1">
    <citation type="submission" date="2024-11" db="EMBL/GenBank/DDBJ databases">
        <title>Chromosome-level genome assembly of the freshwater bivalve Anodonta woodiana.</title>
        <authorList>
            <person name="Chen X."/>
        </authorList>
    </citation>
    <scope>NUCLEOTIDE SEQUENCE [LARGE SCALE GENOMIC DNA]</scope>
    <source>
        <strain evidence="2">MN2024</strain>
        <tissue evidence="2">Gills</tissue>
    </source>
</reference>
<sequence>MAAATDAETVWLRDVTTQLQTDEREDTGSNLPDQLSFHLKSSTQDIVLNLKRNYQMDPNTDIYVVQKFEDGQPLLEKTQNSENEDVAYYQDMTNGAFMTARCVKRSTGQCDIIIHGEIQLGDRSYNLRPSEENVIPNDSLEMMGLRGKRYILQDQTNIQSGMSVENNELTNVKENNLLEKYIYGLQDSPYGQDKQNPYFKPE</sequence>
<keyword evidence="3" id="KW-1185">Reference proteome</keyword>
<protein>
    <submittedName>
        <fullName evidence="2">Uncharacterized protein</fullName>
    </submittedName>
</protein>
<feature type="region of interest" description="Disordered" evidence="1">
    <location>
        <begin position="16"/>
        <end position="35"/>
    </location>
</feature>
<proteinExistence type="predicted"/>
<name>A0ABD3VK88_SINWO</name>
<evidence type="ECO:0000313" key="2">
    <source>
        <dbReference type="EMBL" id="KAL3861646.1"/>
    </source>
</evidence>
<feature type="non-terminal residue" evidence="2">
    <location>
        <position position="202"/>
    </location>
</feature>
<organism evidence="2 3">
    <name type="scientific">Sinanodonta woodiana</name>
    <name type="common">Chinese pond mussel</name>
    <name type="synonym">Anodonta woodiana</name>
    <dbReference type="NCBI Taxonomy" id="1069815"/>
    <lineage>
        <taxon>Eukaryota</taxon>
        <taxon>Metazoa</taxon>
        <taxon>Spiralia</taxon>
        <taxon>Lophotrochozoa</taxon>
        <taxon>Mollusca</taxon>
        <taxon>Bivalvia</taxon>
        <taxon>Autobranchia</taxon>
        <taxon>Heteroconchia</taxon>
        <taxon>Palaeoheterodonta</taxon>
        <taxon>Unionida</taxon>
        <taxon>Unionoidea</taxon>
        <taxon>Unionidae</taxon>
        <taxon>Unioninae</taxon>
        <taxon>Sinanodonta</taxon>
    </lineage>
</organism>
<dbReference type="Proteomes" id="UP001634394">
    <property type="component" value="Unassembled WGS sequence"/>
</dbReference>
<accession>A0ABD3VK88</accession>
<evidence type="ECO:0000256" key="1">
    <source>
        <dbReference type="SAM" id="MobiDB-lite"/>
    </source>
</evidence>
<comment type="caution">
    <text evidence="2">The sequence shown here is derived from an EMBL/GenBank/DDBJ whole genome shotgun (WGS) entry which is preliminary data.</text>
</comment>
<dbReference type="EMBL" id="JBJQND010000011">
    <property type="protein sequence ID" value="KAL3861646.1"/>
    <property type="molecule type" value="Genomic_DNA"/>
</dbReference>